<dbReference type="PANTHER" id="PTHR22946">
    <property type="entry name" value="DIENELACTONE HYDROLASE DOMAIN-CONTAINING PROTEIN-RELATED"/>
    <property type="match status" value="1"/>
</dbReference>
<proteinExistence type="inferred from homology"/>
<accession>A0A6J6XLE4</accession>
<dbReference type="EMBL" id="CAFBOG010000056">
    <property type="protein sequence ID" value="CAB4976624.1"/>
    <property type="molecule type" value="Genomic_DNA"/>
</dbReference>
<dbReference type="Gene3D" id="3.40.50.1820">
    <property type="entry name" value="alpha/beta hydrolase"/>
    <property type="match status" value="1"/>
</dbReference>
<feature type="region of interest" description="Disordered" evidence="3">
    <location>
        <begin position="314"/>
        <end position="333"/>
    </location>
</feature>
<dbReference type="EMBL" id="CAFAAQ010000013">
    <property type="protein sequence ID" value="CAB4796613.1"/>
    <property type="molecule type" value="Genomic_DNA"/>
</dbReference>
<gene>
    <name evidence="5" type="ORF">UFOPK3046_00283</name>
    <name evidence="6" type="ORF">UFOPK3914_00773</name>
</gene>
<dbReference type="Pfam" id="PF00561">
    <property type="entry name" value="Abhydrolase_1"/>
    <property type="match status" value="1"/>
</dbReference>
<reference evidence="5" key="1">
    <citation type="submission" date="2020-05" db="EMBL/GenBank/DDBJ databases">
        <authorList>
            <person name="Chiriac C."/>
            <person name="Salcher M."/>
            <person name="Ghai R."/>
            <person name="Kavagutti S V."/>
        </authorList>
    </citation>
    <scope>NUCLEOTIDE SEQUENCE</scope>
</reference>
<feature type="coiled-coil region" evidence="2">
    <location>
        <begin position="266"/>
        <end position="306"/>
    </location>
</feature>
<evidence type="ECO:0000256" key="3">
    <source>
        <dbReference type="SAM" id="MobiDB-lite"/>
    </source>
</evidence>
<dbReference type="SUPFAM" id="SSF53474">
    <property type="entry name" value="alpha/beta-Hydrolases"/>
    <property type="match status" value="1"/>
</dbReference>
<dbReference type="AlphaFoldDB" id="A0A6J6XLE4"/>
<evidence type="ECO:0000259" key="4">
    <source>
        <dbReference type="Pfam" id="PF00561"/>
    </source>
</evidence>
<name>A0A6J6XLE4_9ZZZZ</name>
<evidence type="ECO:0000313" key="5">
    <source>
        <dbReference type="EMBL" id="CAB4796613.1"/>
    </source>
</evidence>
<feature type="domain" description="AB hydrolase-1" evidence="4">
    <location>
        <begin position="44"/>
        <end position="174"/>
    </location>
</feature>
<evidence type="ECO:0000256" key="1">
    <source>
        <dbReference type="ARBA" id="ARBA00038115"/>
    </source>
</evidence>
<comment type="similarity">
    <text evidence="1">Belongs to the AB hydrolase superfamily. FUS2 hydrolase family.</text>
</comment>
<evidence type="ECO:0000313" key="6">
    <source>
        <dbReference type="EMBL" id="CAB4976624.1"/>
    </source>
</evidence>
<organism evidence="5">
    <name type="scientific">freshwater metagenome</name>
    <dbReference type="NCBI Taxonomy" id="449393"/>
    <lineage>
        <taxon>unclassified sequences</taxon>
        <taxon>metagenomes</taxon>
        <taxon>ecological metagenomes</taxon>
    </lineage>
</organism>
<protein>
    <submittedName>
        <fullName evidence="5">Unannotated protein</fullName>
    </submittedName>
</protein>
<keyword evidence="2" id="KW-0175">Coiled coil</keyword>
<dbReference type="InterPro" id="IPR050261">
    <property type="entry name" value="FrsA_esterase"/>
</dbReference>
<dbReference type="InterPro" id="IPR000073">
    <property type="entry name" value="AB_hydrolase_1"/>
</dbReference>
<sequence length="333" mass="35295">MPESQPGGTDSAPAIMDYRFPSGDLQLRGHLAEPPEGPHSAPGLLLCHGFPVRGRESPQSGVSFPELADRIAVELGWVVLAMNFRGCGAAEGNYSMLGWLDDVAAGVAELNRLGVQGVWIAGFGTGGSLAVCEGARNPSVMGVAALATPTDFEDWARNPRRLLRHARDVQVIKDPEFPPSFEEWAAGFKSVHPVEAAERLAPRPLLVVHGDSDDLTPLNDGRALARAHGDAEFRLINGAGHELRHDPRAVAVLLGWLSRQQIAVLAQPTEAEIESAELEAAELEAAELEAAEVEAAELEAAEVESAVLEAAEVESAVLESAESARETPTDPPG</sequence>
<evidence type="ECO:0000256" key="2">
    <source>
        <dbReference type="SAM" id="Coils"/>
    </source>
</evidence>
<dbReference type="InterPro" id="IPR029058">
    <property type="entry name" value="AB_hydrolase_fold"/>
</dbReference>
<feature type="compositionally biased region" description="Basic and acidic residues" evidence="3">
    <location>
        <begin position="322"/>
        <end position="333"/>
    </location>
</feature>